<reference evidence="1 2" key="1">
    <citation type="submission" date="2019-03" db="EMBL/GenBank/DDBJ databases">
        <title>Deep-cultivation of Planctomycetes and their phenomic and genomic characterization uncovers novel biology.</title>
        <authorList>
            <person name="Wiegand S."/>
            <person name="Jogler M."/>
            <person name="Boedeker C."/>
            <person name="Pinto D."/>
            <person name="Vollmers J."/>
            <person name="Rivas-Marin E."/>
            <person name="Kohn T."/>
            <person name="Peeters S.H."/>
            <person name="Heuer A."/>
            <person name="Rast P."/>
            <person name="Oberbeckmann S."/>
            <person name="Bunk B."/>
            <person name="Jeske O."/>
            <person name="Meyerdierks A."/>
            <person name="Storesund J.E."/>
            <person name="Kallscheuer N."/>
            <person name="Luecker S."/>
            <person name="Lage O.M."/>
            <person name="Pohl T."/>
            <person name="Merkel B.J."/>
            <person name="Hornburger P."/>
            <person name="Mueller R.-W."/>
            <person name="Bruemmer F."/>
            <person name="Labrenz M."/>
            <person name="Spormann A.M."/>
            <person name="Op den Camp H."/>
            <person name="Overmann J."/>
            <person name="Amann R."/>
            <person name="Jetten M.S.M."/>
            <person name="Mascher T."/>
            <person name="Medema M.H."/>
            <person name="Devos D.P."/>
            <person name="Kaster A.-K."/>
            <person name="Ovreas L."/>
            <person name="Rohde M."/>
            <person name="Galperin M.Y."/>
            <person name="Jogler C."/>
        </authorList>
    </citation>
    <scope>NUCLEOTIDE SEQUENCE [LARGE SCALE GENOMIC DNA]</scope>
    <source>
        <strain evidence="1 2">Enr13</strain>
    </source>
</reference>
<evidence type="ECO:0000313" key="1">
    <source>
        <dbReference type="EMBL" id="QDV47481.1"/>
    </source>
</evidence>
<organism evidence="1 2">
    <name type="scientific">Stieleria neptunia</name>
    <dbReference type="NCBI Taxonomy" id="2527979"/>
    <lineage>
        <taxon>Bacteria</taxon>
        <taxon>Pseudomonadati</taxon>
        <taxon>Planctomycetota</taxon>
        <taxon>Planctomycetia</taxon>
        <taxon>Pirellulales</taxon>
        <taxon>Pirellulaceae</taxon>
        <taxon>Stieleria</taxon>
    </lineage>
</organism>
<name>A0A518I2Z6_9BACT</name>
<dbReference type="KEGG" id="snep:Enr13x_73900"/>
<sequence length="49" mass="5270">MAGDDPFGSPTQAFSMGTIELTESVRVVFELDAEKKRAAPHVAQPSHRG</sequence>
<proteinExistence type="predicted"/>
<evidence type="ECO:0000313" key="2">
    <source>
        <dbReference type="Proteomes" id="UP000319004"/>
    </source>
</evidence>
<dbReference type="EMBL" id="CP037423">
    <property type="protein sequence ID" value="QDV47481.1"/>
    <property type="molecule type" value="Genomic_DNA"/>
</dbReference>
<protein>
    <submittedName>
        <fullName evidence="1">Uncharacterized protein</fullName>
    </submittedName>
</protein>
<gene>
    <name evidence="1" type="ORF">Enr13x_73900</name>
</gene>
<accession>A0A518I2Z6</accession>
<keyword evidence="2" id="KW-1185">Reference proteome</keyword>
<dbReference type="Proteomes" id="UP000319004">
    <property type="component" value="Chromosome"/>
</dbReference>
<dbReference type="AlphaFoldDB" id="A0A518I2Z6"/>